<sequence length="78" mass="8629">MFDKIKAVITDNATSIVKAIRQLGTTHLGCTTHTIHLVQLLELQESTLKLAKSLENDPDHTARANGFSLNEKILSDEE</sequence>
<name>A0A9N9HWN8_9GLOM</name>
<dbReference type="AlphaFoldDB" id="A0A9N9HWN8"/>
<dbReference type="EMBL" id="CAJVQA010011684">
    <property type="protein sequence ID" value="CAG8709890.1"/>
    <property type="molecule type" value="Genomic_DNA"/>
</dbReference>
<protein>
    <submittedName>
        <fullName evidence="1">9673_t:CDS:1</fullName>
    </submittedName>
</protein>
<comment type="caution">
    <text evidence="1">The sequence shown here is derived from an EMBL/GenBank/DDBJ whole genome shotgun (WGS) entry which is preliminary data.</text>
</comment>
<proteinExistence type="predicted"/>
<evidence type="ECO:0000313" key="2">
    <source>
        <dbReference type="Proteomes" id="UP000789759"/>
    </source>
</evidence>
<reference evidence="1" key="1">
    <citation type="submission" date="2021-06" db="EMBL/GenBank/DDBJ databases">
        <authorList>
            <person name="Kallberg Y."/>
            <person name="Tangrot J."/>
            <person name="Rosling A."/>
        </authorList>
    </citation>
    <scope>NUCLEOTIDE SEQUENCE</scope>
    <source>
        <strain evidence="1">FL966</strain>
    </source>
</reference>
<gene>
    <name evidence="1" type="ORF">CPELLU_LOCUS12272</name>
</gene>
<keyword evidence="2" id="KW-1185">Reference proteome</keyword>
<accession>A0A9N9HWN8</accession>
<evidence type="ECO:0000313" key="1">
    <source>
        <dbReference type="EMBL" id="CAG8709890.1"/>
    </source>
</evidence>
<organism evidence="1 2">
    <name type="scientific">Cetraspora pellucida</name>
    <dbReference type="NCBI Taxonomy" id="1433469"/>
    <lineage>
        <taxon>Eukaryota</taxon>
        <taxon>Fungi</taxon>
        <taxon>Fungi incertae sedis</taxon>
        <taxon>Mucoromycota</taxon>
        <taxon>Glomeromycotina</taxon>
        <taxon>Glomeromycetes</taxon>
        <taxon>Diversisporales</taxon>
        <taxon>Gigasporaceae</taxon>
        <taxon>Cetraspora</taxon>
    </lineage>
</organism>
<dbReference type="Proteomes" id="UP000789759">
    <property type="component" value="Unassembled WGS sequence"/>
</dbReference>